<name>A0ACB7SA27_HYAAI</name>
<dbReference type="EMBL" id="CM023485">
    <property type="protein sequence ID" value="KAH6930007.1"/>
    <property type="molecule type" value="Genomic_DNA"/>
</dbReference>
<accession>A0ACB7SA27</accession>
<comment type="caution">
    <text evidence="1">The sequence shown here is derived from an EMBL/GenBank/DDBJ whole genome shotgun (WGS) entry which is preliminary data.</text>
</comment>
<evidence type="ECO:0000313" key="1">
    <source>
        <dbReference type="EMBL" id="KAH6930007.1"/>
    </source>
</evidence>
<gene>
    <name evidence="1" type="ORF">HPB50_007953</name>
</gene>
<keyword evidence="2" id="KW-1185">Reference proteome</keyword>
<sequence>MNFLLFVVVFVATSSLANIGEARCPEPTGTSDCRHQTCTEQECAAQGLECCPKPCGGTWCVKASGRVLANQPSCRDPSESDYEYYRCFNFSSPGDFSTQLIRPQLRQDLTFVLKDSKLSHLPEGAFAQINASVLELNNVQLDSFSLPGENPLEGLESSLRKVILSEGTTIPTSWAPFSSLEQLKTVRISEAKQLVLSRSFNELPKSVKVINIAFSDIASVDEDWVSSLVNLEVVGIRHCNLKVFHRSMLPRPAPKLWRIDLYKNNLTSLPEDFSVDMPLLRSVTVEYNQIKTFQPETFAPLSLNEANRVRFLGNPLHCDCKLIFALQYPPSWLNANCETPPALKDQPLKDLTEQQLTCTDGA</sequence>
<protein>
    <submittedName>
        <fullName evidence="1">Uncharacterized protein</fullName>
    </submittedName>
</protein>
<dbReference type="Proteomes" id="UP000821845">
    <property type="component" value="Chromosome 5"/>
</dbReference>
<organism evidence="1 2">
    <name type="scientific">Hyalomma asiaticum</name>
    <name type="common">Tick</name>
    <dbReference type="NCBI Taxonomy" id="266040"/>
    <lineage>
        <taxon>Eukaryota</taxon>
        <taxon>Metazoa</taxon>
        <taxon>Ecdysozoa</taxon>
        <taxon>Arthropoda</taxon>
        <taxon>Chelicerata</taxon>
        <taxon>Arachnida</taxon>
        <taxon>Acari</taxon>
        <taxon>Parasitiformes</taxon>
        <taxon>Ixodida</taxon>
        <taxon>Ixodoidea</taxon>
        <taxon>Ixodidae</taxon>
        <taxon>Hyalomminae</taxon>
        <taxon>Hyalomma</taxon>
    </lineage>
</organism>
<reference evidence="1" key="1">
    <citation type="submission" date="2020-05" db="EMBL/GenBank/DDBJ databases">
        <title>Large-scale comparative analyses of tick genomes elucidate their genetic diversity and vector capacities.</title>
        <authorList>
            <person name="Jia N."/>
            <person name="Wang J."/>
            <person name="Shi W."/>
            <person name="Du L."/>
            <person name="Sun Y."/>
            <person name="Zhan W."/>
            <person name="Jiang J."/>
            <person name="Wang Q."/>
            <person name="Zhang B."/>
            <person name="Ji P."/>
            <person name="Sakyi L.B."/>
            <person name="Cui X."/>
            <person name="Yuan T."/>
            <person name="Jiang B."/>
            <person name="Yang W."/>
            <person name="Lam T.T.-Y."/>
            <person name="Chang Q."/>
            <person name="Ding S."/>
            <person name="Wang X."/>
            <person name="Zhu J."/>
            <person name="Ruan X."/>
            <person name="Zhao L."/>
            <person name="Wei J."/>
            <person name="Que T."/>
            <person name="Du C."/>
            <person name="Cheng J."/>
            <person name="Dai P."/>
            <person name="Han X."/>
            <person name="Huang E."/>
            <person name="Gao Y."/>
            <person name="Liu J."/>
            <person name="Shao H."/>
            <person name="Ye R."/>
            <person name="Li L."/>
            <person name="Wei W."/>
            <person name="Wang X."/>
            <person name="Wang C."/>
            <person name="Yang T."/>
            <person name="Huo Q."/>
            <person name="Li W."/>
            <person name="Guo W."/>
            <person name="Chen H."/>
            <person name="Zhou L."/>
            <person name="Ni X."/>
            <person name="Tian J."/>
            <person name="Zhou Y."/>
            <person name="Sheng Y."/>
            <person name="Liu T."/>
            <person name="Pan Y."/>
            <person name="Xia L."/>
            <person name="Li J."/>
            <person name="Zhao F."/>
            <person name="Cao W."/>
        </authorList>
    </citation>
    <scope>NUCLEOTIDE SEQUENCE</scope>
    <source>
        <strain evidence="1">Hyas-2018</strain>
    </source>
</reference>
<evidence type="ECO:0000313" key="2">
    <source>
        <dbReference type="Proteomes" id="UP000821845"/>
    </source>
</evidence>
<proteinExistence type="predicted"/>